<dbReference type="GO" id="GO:0004386">
    <property type="term" value="F:helicase activity"/>
    <property type="evidence" value="ECO:0007669"/>
    <property type="project" value="UniProtKB-KW"/>
</dbReference>
<keyword evidence="5" id="KW-0067">ATP-binding</keyword>
<feature type="region of interest" description="Disordered" evidence="9">
    <location>
        <begin position="1257"/>
        <end position="1285"/>
    </location>
</feature>
<evidence type="ECO:0000256" key="8">
    <source>
        <dbReference type="ARBA" id="ARBA00023235"/>
    </source>
</evidence>
<keyword evidence="8" id="KW-0413">Isomerase</keyword>
<keyword evidence="6" id="KW-0238">DNA-binding</keyword>
<feature type="compositionally biased region" description="Basic and acidic residues" evidence="9">
    <location>
        <begin position="1267"/>
        <end position="1282"/>
    </location>
</feature>
<dbReference type="InterPro" id="IPR014001">
    <property type="entry name" value="Helicase_ATP-bd"/>
</dbReference>
<dbReference type="Pfam" id="PF23236">
    <property type="entry name" value="WHD_2nd_Lhr"/>
    <property type="match status" value="2"/>
</dbReference>
<evidence type="ECO:0000256" key="3">
    <source>
        <dbReference type="ARBA" id="ARBA00022801"/>
    </source>
</evidence>
<evidence type="ECO:0000256" key="6">
    <source>
        <dbReference type="ARBA" id="ARBA00023125"/>
    </source>
</evidence>
<dbReference type="Pfam" id="PF00271">
    <property type="entry name" value="Helicase_C"/>
    <property type="match status" value="1"/>
</dbReference>
<dbReference type="SUPFAM" id="SSF52540">
    <property type="entry name" value="P-loop containing nucleoside triphosphate hydrolases"/>
    <property type="match status" value="1"/>
</dbReference>
<dbReference type="PROSITE" id="PS51194">
    <property type="entry name" value="HELICASE_CTER"/>
    <property type="match status" value="1"/>
</dbReference>
<dbReference type="InterPro" id="IPR055367">
    <property type="entry name" value="WH4_Lhr"/>
</dbReference>
<evidence type="ECO:0000256" key="4">
    <source>
        <dbReference type="ARBA" id="ARBA00022806"/>
    </source>
</evidence>
<dbReference type="InterPro" id="IPR052511">
    <property type="entry name" value="ATP-dep_Helicase"/>
</dbReference>
<dbReference type="GO" id="GO:0006281">
    <property type="term" value="P:DNA repair"/>
    <property type="evidence" value="ECO:0007669"/>
    <property type="project" value="UniProtKB-KW"/>
</dbReference>
<evidence type="ECO:0000259" key="10">
    <source>
        <dbReference type="PROSITE" id="PS51192"/>
    </source>
</evidence>
<dbReference type="Pfam" id="PF23235">
    <property type="entry name" value="WHD_3rd_Lhr"/>
    <property type="match status" value="1"/>
</dbReference>
<dbReference type="PROSITE" id="PS51192">
    <property type="entry name" value="HELICASE_ATP_BIND_1"/>
    <property type="match status" value="1"/>
</dbReference>
<dbReference type="SMART" id="SM00490">
    <property type="entry name" value="HELICc"/>
    <property type="match status" value="1"/>
</dbReference>
<gene>
    <name evidence="12" type="ORF">KDA27_07085</name>
</gene>
<dbReference type="PANTHER" id="PTHR47962">
    <property type="entry name" value="ATP-DEPENDENT HELICASE LHR-RELATED-RELATED"/>
    <property type="match status" value="1"/>
</dbReference>
<feature type="compositionally biased region" description="Basic and acidic residues" evidence="9">
    <location>
        <begin position="1377"/>
        <end position="1388"/>
    </location>
</feature>
<dbReference type="InterPro" id="IPR013701">
    <property type="entry name" value="Lhr-like_DEAD/DEAH_assoc"/>
</dbReference>
<dbReference type="InterPro" id="IPR003593">
    <property type="entry name" value="AAA+_ATPase"/>
</dbReference>
<dbReference type="InterPro" id="IPR001650">
    <property type="entry name" value="Helicase_C-like"/>
</dbReference>
<dbReference type="GO" id="GO:0003677">
    <property type="term" value="F:DNA binding"/>
    <property type="evidence" value="ECO:0007669"/>
    <property type="project" value="UniProtKB-KW"/>
</dbReference>
<feature type="region of interest" description="Disordered" evidence="9">
    <location>
        <begin position="194"/>
        <end position="222"/>
    </location>
</feature>
<dbReference type="InterPro" id="IPR011545">
    <property type="entry name" value="DEAD/DEAH_box_helicase_dom"/>
</dbReference>
<dbReference type="Proteomes" id="UP000739538">
    <property type="component" value="Unassembled WGS sequence"/>
</dbReference>
<dbReference type="Pfam" id="PF23234">
    <property type="entry name" value="WHD_4th_Lhr"/>
    <property type="match status" value="1"/>
</dbReference>
<dbReference type="CDD" id="cd18796">
    <property type="entry name" value="SF2_C_LHR"/>
    <property type="match status" value="1"/>
</dbReference>
<feature type="region of interest" description="Disordered" evidence="9">
    <location>
        <begin position="1340"/>
        <end position="1388"/>
    </location>
</feature>
<dbReference type="Pfam" id="PF08494">
    <property type="entry name" value="DEAD_assoc"/>
    <property type="match status" value="1"/>
</dbReference>
<organism evidence="12 13">
    <name type="scientific">Eiseniibacteriota bacterium</name>
    <dbReference type="NCBI Taxonomy" id="2212470"/>
    <lineage>
        <taxon>Bacteria</taxon>
        <taxon>Candidatus Eiseniibacteriota</taxon>
    </lineage>
</organism>
<keyword evidence="1" id="KW-0547">Nucleotide-binding</keyword>
<dbReference type="EMBL" id="JAGQHS010000025">
    <property type="protein sequence ID" value="MCA9755549.1"/>
    <property type="molecule type" value="Genomic_DNA"/>
</dbReference>
<feature type="domain" description="Helicase C-terminal" evidence="11">
    <location>
        <begin position="319"/>
        <end position="466"/>
    </location>
</feature>
<evidence type="ECO:0000313" key="13">
    <source>
        <dbReference type="Proteomes" id="UP000739538"/>
    </source>
</evidence>
<dbReference type="InterPro" id="IPR027417">
    <property type="entry name" value="P-loop_NTPase"/>
</dbReference>
<keyword evidence="7" id="KW-0234">DNA repair</keyword>
<feature type="compositionally biased region" description="Basic residues" evidence="9">
    <location>
        <begin position="1348"/>
        <end position="1360"/>
    </location>
</feature>
<sequence>MSSSLEFAHPAVRRWFERTFDSPTTAQDRAWPEIASGKSTLLLAPTGSGKTLAAFLFALNQLMVSPEPPQRTRCRVLYISPLKALGVDVERNLRAPIAGIRAEAERAGETIRELEVGIRTGDTPQSDRARMVRRPPDILITTPESLYLLLTSQARETLRSVETVIVDEIHSLVATKRGAHLFLSLERLEALRNGSAREDAPTPATGMSEGAKLPARSGAPLARSAPAPLQRIGLSATQRPLDEVARLLGGGVVGEGEDGRFEPRPVEIVDAGRKRALELVVEVPVEDMTRLGDPSDEVPSGPASQRPPVKSIWPSIHPRLVELIRAHRSTMVFVNSRRLAERLAGALNDEAEEEIALAHHGSLSKEKRMRVEDLLKRGELPAIVATSSLELGIDMGAVDLVIQIEAPPSVASGIQRVGRAGHHVGAVSRGVVFPKHRGDLLASAAVVPKMRDGEVEATHYPRNPLDVLAQQIVAEAAVKRCNVEELFRLLRGAAPFADLPRSAFDGVLDMLSGRYPSDEFAELRPRITWDRVSGTIEARQGARRVAVVNGGTIPDRGLFGVFLADGDGSGSRRVGELDEEMVFESRPGEVFVLGASSWRIENIDHNRVTVLPAPGEPGRMPFWKGDRIGRAPEFGRAIGSLAREIGRAEEPQAIERLRKHHGLEESAARNLVAYVRDQYEATGVVPSEETIVVERFVDEVGDWRVCILSPYGSRVHAPWSTAILSRLADEQGLEVDMMYSDDGMVFRLPESESAPDPAIFFPRADEVESLVVRKLSDTSLFASHFRENAGRALLLPKRNPTTRAPLWAQRKRSADLLKVAARFERFPIILETYRECLRDVFDLPSLTELLRDVAARRIRVATVDTHVPSPFASSLLFTYVGNFVYDSDAPLAERRAQILSLDHAQLRELLGEAELRALLDGEVIWDTEKRLRRLGDDQRIRHADDLHDTLLSIGDLTKEELEVRAVSVGGELPTDEKPVTGGELLADEKPVNGGELLADEKSASAGDLAAPSPTSEWIDALVGARRIALVPIGGEKRYVAAEDLGRLRDALGVVPPPGMPEAFLESVADPLGDLVSRFARTHGPFRAEDVAARFGLGIAAVTGVLHRLRESGRIVEGEFLPGGRGTEWCDASVLRRLKQQSLARLRAEIEPVDPTALGRFLPEWHGLARPLRGFDGLLRVIEQLQGCPLPASDLETEILPARIEDYQPSMLDELCYAGELMWRGIEPIGTHDGRIVLYLTEHYPFLGPVGELGSTAGVVSSSPGAPKHADHGDSAETSRHQESMQSIREYLTSRGAVFFAQMAKDLGGFPQDLADALWLLVWEGVVTNDTLAPLRSFLRQTQGERSSRRNRRDPRARGYRPRTVGPSGTEGRWSLLPRREESDPTETERRTALAEQLLQRHGVLLRESTQAEGLVGGFSLVYPVLKAMEESGRVRRGYFVAGLGATQFALPGADDRLRALREAGASTEPSPYVLAATDPANPYGAALRWPETTGARPGRVAGAQVVLHEGRLLAYIGRTERSLLTFLPEVEPERSAAARVLAATLSGLPAKGRNRALTVTKIDGEDPAKSFLAQFLEEEGFRSTYKGLYRRKGSLDA</sequence>
<evidence type="ECO:0000256" key="9">
    <source>
        <dbReference type="SAM" id="MobiDB-lite"/>
    </source>
</evidence>
<feature type="domain" description="Helicase ATP-binding" evidence="10">
    <location>
        <begin position="31"/>
        <end position="256"/>
    </location>
</feature>
<dbReference type="SMART" id="SM00382">
    <property type="entry name" value="AAA"/>
    <property type="match status" value="1"/>
</dbReference>
<dbReference type="GO" id="GO:0005524">
    <property type="term" value="F:ATP binding"/>
    <property type="evidence" value="ECO:0007669"/>
    <property type="project" value="UniProtKB-KW"/>
</dbReference>
<evidence type="ECO:0000256" key="1">
    <source>
        <dbReference type="ARBA" id="ARBA00022741"/>
    </source>
</evidence>
<dbReference type="InterPro" id="IPR045628">
    <property type="entry name" value="Lhr_WH_dom"/>
</dbReference>
<dbReference type="PANTHER" id="PTHR47962:SF5">
    <property type="entry name" value="ATP-DEPENDENT HELICASE LHR-RELATED"/>
    <property type="match status" value="1"/>
</dbReference>
<name>A0A956NER4_UNCEI</name>
<dbReference type="GO" id="GO:0016887">
    <property type="term" value="F:ATP hydrolysis activity"/>
    <property type="evidence" value="ECO:0007669"/>
    <property type="project" value="TreeGrafter"/>
</dbReference>
<dbReference type="Pfam" id="PF00270">
    <property type="entry name" value="DEAD"/>
    <property type="match status" value="1"/>
</dbReference>
<evidence type="ECO:0000256" key="2">
    <source>
        <dbReference type="ARBA" id="ARBA00022763"/>
    </source>
</evidence>
<dbReference type="SMART" id="SM00487">
    <property type="entry name" value="DEXDc"/>
    <property type="match status" value="1"/>
</dbReference>
<accession>A0A956NER4</accession>
<reference evidence="12" key="1">
    <citation type="submission" date="2020-04" db="EMBL/GenBank/DDBJ databases">
        <authorList>
            <person name="Zhang T."/>
        </authorList>
    </citation>
    <scope>NUCLEOTIDE SEQUENCE</scope>
    <source>
        <strain evidence="12">HKST-UBA02</strain>
    </source>
</reference>
<evidence type="ECO:0000256" key="7">
    <source>
        <dbReference type="ARBA" id="ARBA00023204"/>
    </source>
</evidence>
<dbReference type="InterPro" id="IPR055369">
    <property type="entry name" value="WH2_Lhr"/>
</dbReference>
<comment type="caution">
    <text evidence="12">The sequence shown here is derived from an EMBL/GenBank/DDBJ whole genome shotgun (WGS) entry which is preliminary data.</text>
</comment>
<evidence type="ECO:0000259" key="11">
    <source>
        <dbReference type="PROSITE" id="PS51194"/>
    </source>
</evidence>
<reference evidence="12" key="2">
    <citation type="journal article" date="2021" name="Microbiome">
        <title>Successional dynamics and alternative stable states in a saline activated sludge microbial community over 9 years.</title>
        <authorList>
            <person name="Wang Y."/>
            <person name="Ye J."/>
            <person name="Ju F."/>
            <person name="Liu L."/>
            <person name="Boyd J.A."/>
            <person name="Deng Y."/>
            <person name="Parks D.H."/>
            <person name="Jiang X."/>
            <person name="Yin X."/>
            <person name="Woodcroft B.J."/>
            <person name="Tyson G.W."/>
            <person name="Hugenholtz P."/>
            <person name="Polz M.F."/>
            <person name="Zhang T."/>
        </authorList>
    </citation>
    <scope>NUCLEOTIDE SEQUENCE</scope>
    <source>
        <strain evidence="12">HKST-UBA02</strain>
    </source>
</reference>
<keyword evidence="2" id="KW-0227">DNA damage</keyword>
<protein>
    <submittedName>
        <fullName evidence="12">DEAD/DEAH box helicase</fullName>
    </submittedName>
</protein>
<dbReference type="Pfam" id="PF19306">
    <property type="entry name" value="WHD_Lhr"/>
    <property type="match status" value="1"/>
</dbReference>
<keyword evidence="4 12" id="KW-0347">Helicase</keyword>
<keyword evidence="3" id="KW-0378">Hydrolase</keyword>
<proteinExistence type="predicted"/>
<dbReference type="Gene3D" id="3.40.50.300">
    <property type="entry name" value="P-loop containing nucleotide triphosphate hydrolases"/>
    <property type="match status" value="2"/>
</dbReference>
<evidence type="ECO:0000313" key="12">
    <source>
        <dbReference type="EMBL" id="MCA9755549.1"/>
    </source>
</evidence>
<evidence type="ECO:0000256" key="5">
    <source>
        <dbReference type="ARBA" id="ARBA00022840"/>
    </source>
</evidence>
<feature type="region of interest" description="Disordered" evidence="9">
    <location>
        <begin position="290"/>
        <end position="310"/>
    </location>
</feature>
<dbReference type="InterPro" id="IPR055368">
    <property type="entry name" value="WH3_Lhr"/>
</dbReference>